<dbReference type="Gene3D" id="3.40.50.1820">
    <property type="entry name" value="alpha/beta hydrolase"/>
    <property type="match status" value="1"/>
</dbReference>
<dbReference type="RefSeq" id="XP_070915382.1">
    <property type="nucleotide sequence ID" value="XM_071059281.1"/>
</dbReference>
<dbReference type="Pfam" id="PF12014">
    <property type="entry name" value="Cyclin_D1_bind"/>
    <property type="match status" value="1"/>
</dbReference>
<dbReference type="EMBL" id="BAAFSV010000002">
    <property type="protein sequence ID" value="GAB1313650.1"/>
    <property type="molecule type" value="Genomic_DNA"/>
</dbReference>
<dbReference type="InterPro" id="IPR029058">
    <property type="entry name" value="AB_hydrolase_fold"/>
</dbReference>
<name>A0ABQ0G7S9_9PEZI</name>
<proteinExistence type="inferred from homology"/>
<evidence type="ECO:0000256" key="1">
    <source>
        <dbReference type="ARBA" id="ARBA00007920"/>
    </source>
</evidence>
<gene>
    <name evidence="3" type="ORF">MFIFM68171_03860</name>
</gene>
<dbReference type="Proteomes" id="UP001628179">
    <property type="component" value="Unassembled WGS sequence"/>
</dbReference>
<sequence>MGAERPWIEDEDFLGPLKDKVRILSFGYNANRFGEVANTRIIHHANTLLRALVRKRIACLERPIIFIAHSLGGIVVKKAILLCPTNDDWDAIKAATKGIIFMGTPHMGSEQAGYLHLAQNFLSLMTLQQPTATNLTKELEPFSTTLQDINQEFSLDIHRSINLICFYESIPQRLPHGRSVIIVPQWSAVLQGVESQDLSCTHSDLPKFKDPMEARFETFWGEVQLPIAITRWDDAYIVPNGTIIPSLRSGDSMQDQSSKEGGTTNCYSVFHGKLWMGDQQPYGQLLITKYVAPTRTVEGFPLSSHGISISNPNIGCQQDPIFRVRPGSGHANSGEIFRFLSSDDSILPWPPTAIRQAERTMKVSSQIFQVQLPVEGRHTYSALDPRLFSPNKEHCFRGIWIGEYTTLRGFEFFLLHQPIRRKLEAIKITGDVFIPRGEYAFTVDDCSPGQSRWVARARWRVPPFGVRITTARLDLVNEDELKLTADNMFSSLYTLTLKRISWSHTALGVTLESPTM</sequence>
<dbReference type="Pfam" id="PF05057">
    <property type="entry name" value="DUF676"/>
    <property type="match status" value="1"/>
</dbReference>
<dbReference type="PANTHER" id="PTHR48182:SF3">
    <property type="entry name" value="DUF676 DOMAIN-CONTAINING PROTEIN"/>
    <property type="match status" value="1"/>
</dbReference>
<keyword evidence="4" id="KW-1185">Reference proteome</keyword>
<dbReference type="InterPro" id="IPR007751">
    <property type="entry name" value="DUF676_lipase-like"/>
</dbReference>
<reference evidence="3 4" key="1">
    <citation type="submission" date="2024-09" db="EMBL/GenBank/DDBJ databases">
        <title>Itraconazole resistance in Madurella fahalii resulting from another homologue of gene encoding cytochrome P450 14-alpha sterol demethylase (CYP51).</title>
        <authorList>
            <person name="Yoshioka I."/>
            <person name="Fahal A.H."/>
            <person name="Kaneko S."/>
            <person name="Yaguchi T."/>
        </authorList>
    </citation>
    <scope>NUCLEOTIDE SEQUENCE [LARGE SCALE GENOMIC DNA]</scope>
    <source>
        <strain evidence="3 4">IFM 68171</strain>
    </source>
</reference>
<accession>A0ABQ0G7S9</accession>
<comment type="caution">
    <text evidence="3">The sequence shown here is derived from an EMBL/GenBank/DDBJ whole genome shotgun (WGS) entry which is preliminary data.</text>
</comment>
<evidence type="ECO:0000313" key="3">
    <source>
        <dbReference type="EMBL" id="GAB1313650.1"/>
    </source>
</evidence>
<evidence type="ECO:0000313" key="4">
    <source>
        <dbReference type="Proteomes" id="UP001628179"/>
    </source>
</evidence>
<feature type="domain" description="DUF676" evidence="2">
    <location>
        <begin position="63"/>
        <end position="115"/>
    </location>
</feature>
<dbReference type="GeneID" id="98174604"/>
<dbReference type="SUPFAM" id="SSF53474">
    <property type="entry name" value="alpha/beta-Hydrolases"/>
    <property type="match status" value="1"/>
</dbReference>
<protein>
    <recommendedName>
        <fullName evidence="2">DUF676 domain-containing protein</fullName>
    </recommendedName>
</protein>
<evidence type="ECO:0000259" key="2">
    <source>
        <dbReference type="Pfam" id="PF05057"/>
    </source>
</evidence>
<dbReference type="InterPro" id="IPR052374">
    <property type="entry name" value="SERAC1"/>
</dbReference>
<dbReference type="PANTHER" id="PTHR48182">
    <property type="entry name" value="PROTEIN SERAC1"/>
    <property type="match status" value="1"/>
</dbReference>
<organism evidence="3 4">
    <name type="scientific">Madurella fahalii</name>
    <dbReference type="NCBI Taxonomy" id="1157608"/>
    <lineage>
        <taxon>Eukaryota</taxon>
        <taxon>Fungi</taxon>
        <taxon>Dikarya</taxon>
        <taxon>Ascomycota</taxon>
        <taxon>Pezizomycotina</taxon>
        <taxon>Sordariomycetes</taxon>
        <taxon>Sordariomycetidae</taxon>
        <taxon>Sordariales</taxon>
        <taxon>Sordariales incertae sedis</taxon>
        <taxon>Madurella</taxon>
    </lineage>
</organism>
<comment type="similarity">
    <text evidence="1">Belongs to the putative lipase ROG1 family.</text>
</comment>